<dbReference type="RefSeq" id="WP_012538580.1">
    <property type="nucleotide sequence ID" value="NC_011229.1"/>
</dbReference>
<dbReference type="AlphaFoldDB" id="B5RN39"/>
<proteinExistence type="predicted"/>
<accession>B5RN39</accession>
<organism evidence="2 3">
    <name type="scientific">Borrelia duttonii (strain Ly)</name>
    <dbReference type="NCBI Taxonomy" id="412419"/>
    <lineage>
        <taxon>Bacteria</taxon>
        <taxon>Pseudomonadati</taxon>
        <taxon>Spirochaetota</taxon>
        <taxon>Spirochaetia</taxon>
        <taxon>Spirochaetales</taxon>
        <taxon>Borreliaceae</taxon>
        <taxon>Borrelia</taxon>
    </lineage>
</organism>
<evidence type="ECO:0000313" key="3">
    <source>
        <dbReference type="Proteomes" id="UP000000611"/>
    </source>
</evidence>
<dbReference type="STRING" id="412419.BDU_853"/>
<keyword evidence="3" id="KW-1185">Reference proteome</keyword>
<evidence type="ECO:0000313" key="2">
    <source>
        <dbReference type="EMBL" id="ACH93775.1"/>
    </source>
</evidence>
<evidence type="ECO:0000256" key="1">
    <source>
        <dbReference type="SAM" id="SignalP"/>
    </source>
</evidence>
<protein>
    <submittedName>
        <fullName evidence="2">Uncharacterized conserved protein</fullName>
    </submittedName>
</protein>
<dbReference type="PROSITE" id="PS51257">
    <property type="entry name" value="PROKAR_LIPOPROTEIN"/>
    <property type="match status" value="1"/>
</dbReference>
<keyword evidence="1" id="KW-0732">Signal</keyword>
<feature type="chain" id="PRO_5002835583" evidence="1">
    <location>
        <begin position="29"/>
        <end position="524"/>
    </location>
</feature>
<dbReference type="HOGENOM" id="CLU_513574_0_0_12"/>
<gene>
    <name evidence="2" type="ordered locus">BDU_853</name>
</gene>
<dbReference type="KEGG" id="bdu:BDU_853"/>
<reference evidence="2 3" key="1">
    <citation type="journal article" date="2008" name="PLoS Genet.">
        <title>The genome of Borrelia recurrentis, the agent of deadly louse-borne relapsing fever, is a degraded subset of tick-borne Borrelia duttonii.</title>
        <authorList>
            <person name="Lescot M."/>
            <person name="Audic S."/>
            <person name="Robert C."/>
            <person name="Nguyen T.T."/>
            <person name="Blanc G."/>
            <person name="Cutler S.J."/>
            <person name="Wincker P."/>
            <person name="Couloux A."/>
            <person name="Claverie J.-M."/>
            <person name="Raoult D."/>
            <person name="Drancourt M."/>
        </authorList>
    </citation>
    <scope>NUCLEOTIDE SEQUENCE [LARGE SCALE GENOMIC DNA]</scope>
    <source>
        <strain evidence="2 3">Ly</strain>
    </source>
</reference>
<name>B5RN39_BORDL</name>
<dbReference type="Proteomes" id="UP000000611">
    <property type="component" value="Chromosome"/>
</dbReference>
<sequence length="524" mass="60728">MKHFICIFNLISLYLIYSCALFTTDNQANNSPNTIYLTHNAPSAHNLITNNTHTIYHIPSNLIDKLLQHANDPNLLKILAIDLKISPQKIEEIQNYLLAYQKHLNNSQEWNKFLQQSNINGYLIIKTNTSFKKKSDIEQIHLINKNFTELTETQMYLEKEILTELEQIFYENNMGYIPINNIASFFPQENIRNYTINKDIINGTEYISPHIIANQLLKIKDKKYFQNFMIHLKINNNTIKNMLLKQTIVDEHNNLYDSTKSQQKIDSMKNIIDPETGMEITPQKLRSILSHGDILLIKPKIDWTDFFYFWQHTGVFDADKYDNTKKIAFAGKDSFDIKSVITSNQIKFDTASVQGSGYEKLSTYIQSRILKIFSPITNKRTIQKAMNFARNRYIDNNFGYMVPLLSSNMWTDSINLEDIYHKTYCSLVVDRIYRIAGLNVSRNYEISGIITPGDINAAAYDFYMSYTIAGIFPSTLPNRIIKPTLREKFIGYSKAIKESIETQNANEKKFGKSCNITNLWCLGS</sequence>
<dbReference type="OrthoDB" id="349982at2"/>
<feature type="signal peptide" evidence="1">
    <location>
        <begin position="1"/>
        <end position="28"/>
    </location>
</feature>
<dbReference type="EMBL" id="CP000976">
    <property type="protein sequence ID" value="ACH93775.1"/>
    <property type="molecule type" value="Genomic_DNA"/>
</dbReference>